<dbReference type="GO" id="GO:0009236">
    <property type="term" value="P:cobalamin biosynthetic process"/>
    <property type="evidence" value="ECO:0007669"/>
    <property type="project" value="UniProtKB-UniPathway"/>
</dbReference>
<evidence type="ECO:0000313" key="7">
    <source>
        <dbReference type="EMBL" id="ADO84127.1"/>
    </source>
</evidence>
<sequence length="189" mass="20892">MRHIRDREFIRGSVPMTKEEVRAVSVAKLQLEPHHILVDVGAGTGSVGIEAAGYLSQGSVYGIEINPDGIDIIKKNIEKFQIGNYNLIEGLAPENIPKIKYHRMFVGGSKGNLDTIVNHFMEHSAEDGVIVINAIVLETLTKAMDTLKANRFTDIEVVSMTVARNRKVGTMNMMMGENPIYIITAKRGE</sequence>
<dbReference type="GO" id="GO:0008276">
    <property type="term" value="F:protein methyltransferase activity"/>
    <property type="evidence" value="ECO:0007669"/>
    <property type="project" value="InterPro"/>
</dbReference>
<dbReference type="Proteomes" id="UP000006875">
    <property type="component" value="Plasmid pILYOP01"/>
</dbReference>
<proteinExistence type="predicted"/>
<dbReference type="InterPro" id="IPR029063">
    <property type="entry name" value="SAM-dependent_MTases_sf"/>
</dbReference>
<keyword evidence="2" id="KW-0169">Cobalamin biosynthesis</keyword>
<dbReference type="HOGENOM" id="CLU_094143_0_0_0"/>
<feature type="domain" description="Methyltransferase" evidence="6">
    <location>
        <begin position="36"/>
        <end position="119"/>
    </location>
</feature>
<keyword evidence="8" id="KW-1185">Reference proteome</keyword>
<evidence type="ECO:0000256" key="4">
    <source>
        <dbReference type="ARBA" id="ARBA00022679"/>
    </source>
</evidence>
<dbReference type="UniPathway" id="UPA00148"/>
<dbReference type="NCBIfam" id="TIGR02469">
    <property type="entry name" value="CbiT"/>
    <property type="match status" value="1"/>
</dbReference>
<keyword evidence="5" id="KW-0949">S-adenosyl-L-methionine</keyword>
<geneLocation type="plasmid" evidence="7 8">
    <name>pILYOP01</name>
</geneLocation>
<evidence type="ECO:0000313" key="8">
    <source>
        <dbReference type="Proteomes" id="UP000006875"/>
    </source>
</evidence>
<name>E3HDC7_ILYPC</name>
<dbReference type="SUPFAM" id="SSF53335">
    <property type="entry name" value="S-adenosyl-L-methionine-dependent methyltransferases"/>
    <property type="match status" value="1"/>
</dbReference>
<comment type="pathway">
    <text evidence="1">Cofactor biosynthesis; adenosylcobalamin biosynthesis.</text>
</comment>
<organism evidence="7 8">
    <name type="scientific">Ilyobacter polytropus (strain ATCC 51220 / DSM 2926 / LMG 16218 / CuHBu1)</name>
    <dbReference type="NCBI Taxonomy" id="572544"/>
    <lineage>
        <taxon>Bacteria</taxon>
        <taxon>Fusobacteriati</taxon>
        <taxon>Fusobacteriota</taxon>
        <taxon>Fusobacteriia</taxon>
        <taxon>Fusobacteriales</taxon>
        <taxon>Fusobacteriaceae</taxon>
        <taxon>Ilyobacter</taxon>
    </lineage>
</organism>
<dbReference type="CDD" id="cd02440">
    <property type="entry name" value="AdoMet_MTases"/>
    <property type="match status" value="1"/>
</dbReference>
<dbReference type="AlphaFoldDB" id="E3HDC7"/>
<dbReference type="PANTHER" id="PTHR43182">
    <property type="entry name" value="COBALT-PRECORRIN-6B C(15)-METHYLTRANSFERASE (DECARBOXYLATING)"/>
    <property type="match status" value="1"/>
</dbReference>
<dbReference type="InterPro" id="IPR014008">
    <property type="entry name" value="Cbl_synth_MTase_CbiT"/>
</dbReference>
<dbReference type="Gene3D" id="3.40.50.150">
    <property type="entry name" value="Vaccinia Virus protein VP39"/>
    <property type="match status" value="1"/>
</dbReference>
<evidence type="ECO:0000256" key="3">
    <source>
        <dbReference type="ARBA" id="ARBA00022603"/>
    </source>
</evidence>
<dbReference type="KEGG" id="ipo:Ilyop_2367"/>
<dbReference type="Pfam" id="PF13847">
    <property type="entry name" value="Methyltransf_31"/>
    <property type="match status" value="1"/>
</dbReference>
<gene>
    <name evidence="7" type="ordered locus">Ilyop_2367</name>
</gene>
<dbReference type="InterPro" id="IPR050714">
    <property type="entry name" value="Cobalamin_biosynth_MTase"/>
</dbReference>
<protein>
    <submittedName>
        <fullName evidence="7">Precorrin-6Y C5,15-methyltransferase (Decarboxylating), CbiT subunit</fullName>
    </submittedName>
</protein>
<dbReference type="InterPro" id="IPR025714">
    <property type="entry name" value="Methyltranfer_dom"/>
</dbReference>
<evidence type="ECO:0000259" key="6">
    <source>
        <dbReference type="Pfam" id="PF13847"/>
    </source>
</evidence>
<keyword evidence="7" id="KW-0614">Plasmid</keyword>
<accession>E3HDC7</accession>
<evidence type="ECO:0000256" key="5">
    <source>
        <dbReference type="ARBA" id="ARBA00022691"/>
    </source>
</evidence>
<dbReference type="EMBL" id="CP002282">
    <property type="protein sequence ID" value="ADO84127.1"/>
    <property type="molecule type" value="Genomic_DNA"/>
</dbReference>
<dbReference type="PANTHER" id="PTHR43182:SF1">
    <property type="entry name" value="COBALT-PRECORRIN-7 C(5)-METHYLTRANSFERASE"/>
    <property type="match status" value="1"/>
</dbReference>
<keyword evidence="4" id="KW-0808">Transferase</keyword>
<reference evidence="7 8" key="1">
    <citation type="journal article" date="2010" name="Stand. Genomic Sci.">
        <title>Complete genome sequence of Ilyobacter polytropus type strain (CuHbu1).</title>
        <authorList>
            <person name="Sikorski J."/>
            <person name="Chertkov O."/>
            <person name="Lapidus A."/>
            <person name="Nolan M."/>
            <person name="Lucas S."/>
            <person name="Del Rio T.G."/>
            <person name="Tice H."/>
            <person name="Cheng J.F."/>
            <person name="Tapia R."/>
            <person name="Han C."/>
            <person name="Goodwin L."/>
            <person name="Pitluck S."/>
            <person name="Liolios K."/>
            <person name="Ivanova N."/>
            <person name="Mavromatis K."/>
            <person name="Mikhailova N."/>
            <person name="Pati A."/>
            <person name="Chen A."/>
            <person name="Palaniappan K."/>
            <person name="Land M."/>
            <person name="Hauser L."/>
            <person name="Chang Y.J."/>
            <person name="Jeffries C.D."/>
            <person name="Brambilla E."/>
            <person name="Yasawong M."/>
            <person name="Rohde M."/>
            <person name="Pukall R."/>
            <person name="Spring S."/>
            <person name="Goker M."/>
            <person name="Woyke T."/>
            <person name="Bristow J."/>
            <person name="Eisen J.A."/>
            <person name="Markowitz V."/>
            <person name="Hugenholtz P."/>
            <person name="Kyrpides N.C."/>
            <person name="Klenk H.P."/>
        </authorList>
    </citation>
    <scope>NUCLEOTIDE SEQUENCE [LARGE SCALE GENOMIC DNA]</scope>
    <source>
        <strain evidence="8">ATCC 51220 / DSM 2926 / LMG 16218 / CuHBu1</strain>
        <plasmid evidence="8">pILYOP01</plasmid>
    </source>
</reference>
<dbReference type="GO" id="GO:0032259">
    <property type="term" value="P:methylation"/>
    <property type="evidence" value="ECO:0007669"/>
    <property type="project" value="UniProtKB-KW"/>
</dbReference>
<evidence type="ECO:0000256" key="2">
    <source>
        <dbReference type="ARBA" id="ARBA00022573"/>
    </source>
</evidence>
<keyword evidence="3" id="KW-0489">Methyltransferase</keyword>
<evidence type="ECO:0000256" key="1">
    <source>
        <dbReference type="ARBA" id="ARBA00004953"/>
    </source>
</evidence>